<comment type="caution">
    <text evidence="1">The sequence shown here is derived from an EMBL/GenBank/DDBJ whole genome shotgun (WGS) entry which is preliminary data.</text>
</comment>
<gene>
    <name evidence="1" type="ORF">GYA55_13985</name>
</gene>
<proteinExistence type="predicted"/>
<dbReference type="Proteomes" id="UP000524246">
    <property type="component" value="Unassembled WGS sequence"/>
</dbReference>
<organism evidence="1 2">
    <name type="scientific">SAR324 cluster bacterium</name>
    <dbReference type="NCBI Taxonomy" id="2024889"/>
    <lineage>
        <taxon>Bacteria</taxon>
        <taxon>Deltaproteobacteria</taxon>
        <taxon>SAR324 cluster</taxon>
    </lineage>
</organism>
<sequence length="216" mass="25162">MKTALVLEQRKDSPHLGLNESFPLGKESPSASLLPCRKDIVKAFRQALHPARDAPYISAIEWRLTPDFDIKIRIHCPTKRMATIFEQTALNRRIQARLESIGLRCSFEYTTDIEKRRLARKAAWKELWPKALLGTYSPEEIRDWVGKNIPKGCIHYSVDFADVYTENCQERDLENIVILHTSLPENRRSEFQDFMTKFEQKFKCPIIPVLTEIPFD</sequence>
<name>A0A7X9FUY9_9DELT</name>
<evidence type="ECO:0000313" key="2">
    <source>
        <dbReference type="Proteomes" id="UP000524246"/>
    </source>
</evidence>
<reference evidence="1 2" key="1">
    <citation type="journal article" date="2020" name="Biotechnol. Biofuels">
        <title>New insights from the biogas microbiome by comprehensive genome-resolved metagenomics of nearly 1600 species originating from multiple anaerobic digesters.</title>
        <authorList>
            <person name="Campanaro S."/>
            <person name="Treu L."/>
            <person name="Rodriguez-R L.M."/>
            <person name="Kovalovszki A."/>
            <person name="Ziels R.M."/>
            <person name="Maus I."/>
            <person name="Zhu X."/>
            <person name="Kougias P.G."/>
            <person name="Basile A."/>
            <person name="Luo G."/>
            <person name="Schluter A."/>
            <person name="Konstantinidis K.T."/>
            <person name="Angelidaki I."/>
        </authorList>
    </citation>
    <scope>NUCLEOTIDE SEQUENCE [LARGE SCALE GENOMIC DNA]</scope>
    <source>
        <strain evidence="1">AS27yjCOA_65</strain>
    </source>
</reference>
<feature type="non-terminal residue" evidence="1">
    <location>
        <position position="216"/>
    </location>
</feature>
<protein>
    <submittedName>
        <fullName evidence="1">Uncharacterized protein</fullName>
    </submittedName>
</protein>
<accession>A0A7X9FUY9</accession>
<dbReference type="EMBL" id="JAAZON010000635">
    <property type="protein sequence ID" value="NMC64269.1"/>
    <property type="molecule type" value="Genomic_DNA"/>
</dbReference>
<evidence type="ECO:0000313" key="1">
    <source>
        <dbReference type="EMBL" id="NMC64269.1"/>
    </source>
</evidence>
<dbReference type="AlphaFoldDB" id="A0A7X9FUY9"/>